<gene>
    <name evidence="1" type="ORF">DARMORV10_A06P32590.1</name>
</gene>
<reference evidence="1" key="1">
    <citation type="submission" date="2021-01" db="EMBL/GenBank/DDBJ databases">
        <authorList>
            <consortium name="Genoscope - CEA"/>
            <person name="William W."/>
        </authorList>
    </citation>
    <scope>NUCLEOTIDE SEQUENCE</scope>
</reference>
<proteinExistence type="predicted"/>
<accession>A0A816SI63</accession>
<sequence>MPSMVIFSEYSPISIKTTRRCFLSSPPVYRRRRCCCCCYFYIGWIGDRDMQSTTPLDPTVFKVARIQVTKLIGASPKEIVFLSGARDNHAD</sequence>
<organism evidence="1">
    <name type="scientific">Brassica napus</name>
    <name type="common">Rape</name>
    <dbReference type="NCBI Taxonomy" id="3708"/>
    <lineage>
        <taxon>Eukaryota</taxon>
        <taxon>Viridiplantae</taxon>
        <taxon>Streptophyta</taxon>
        <taxon>Embryophyta</taxon>
        <taxon>Tracheophyta</taxon>
        <taxon>Spermatophyta</taxon>
        <taxon>Magnoliopsida</taxon>
        <taxon>eudicotyledons</taxon>
        <taxon>Gunneridae</taxon>
        <taxon>Pentapetalae</taxon>
        <taxon>rosids</taxon>
        <taxon>malvids</taxon>
        <taxon>Brassicales</taxon>
        <taxon>Brassicaceae</taxon>
        <taxon>Brassiceae</taxon>
        <taxon>Brassica</taxon>
    </lineage>
</organism>
<dbReference type="AlphaFoldDB" id="A0A816SI63"/>
<dbReference type="EMBL" id="HG994360">
    <property type="protein sequence ID" value="CAF2088247.1"/>
    <property type="molecule type" value="Genomic_DNA"/>
</dbReference>
<dbReference type="Proteomes" id="UP001295469">
    <property type="component" value="Chromosome A06"/>
</dbReference>
<name>A0A816SI63_BRANA</name>
<protein>
    <submittedName>
        <fullName evidence="1">(rape) hypothetical protein</fullName>
    </submittedName>
</protein>
<evidence type="ECO:0000313" key="1">
    <source>
        <dbReference type="EMBL" id="CAF2088247.1"/>
    </source>
</evidence>